<sequence>MAAPTPSPASNDQKLPLLGLDASEISFGRTTEAGSEFYAETSSTYNRRRPTTYRIHRYGKRPDDTRRSEPSHISGVSWSDVTSTLPVLAFDINGDQLTNFYVDTAQPSQTIDSAFALARRLVKKDYPDRFYRIQGQPPGWNAQDELLAARVAWTEEMRDAFLVQIEGTRLTGVRWTDVLESILKHVTQVLFDHDDRRVPFDRFNFQIPSNNIKILARVIEKRTRCPGKGIFNPKPDELEPDLIKEVADAIRSKYSILILYPLAYYSFDRNPQEELEAWVISGFVELRKCTTVSDYCHRNIRLGDGKYSLMNRVSHAIIRSFSYLDLDRIFFTCTSWTTSVIEMSLLSHKTLESPPDILSYQVFDPIRDCILGQTGLDGSPHPQSTSTLSRDMNSGTTSGLLADDASGRRAMIVYARDTNSTNGIPDTDTAILRCEFSTREDALCHLTFTQDSTSMDQLGGLNHAKTTIESEFPDLTGVISKIQAEIDKTQEQCLADKIAGKFRQMTEDSDFADLPAFSEDCLLKVKESLQKVIFDGDKYNQFKDRAVLARGELTVPELGAFKRKGTRADTVKRAVQAFCCIMPDIAVEDLGAGNRVDRLWRLVVPLTTASFSVKTKPRATAARSSILMWLFLRKWLLRIVEPCDAIHATSDGNVFGAQSFFTVPKLSQDRGLAPVEFPQPTVSDIVRIVSEGAENISHQKLYAQ</sequence>
<dbReference type="AlphaFoldDB" id="A0A8K0NMT2"/>
<keyword evidence="3" id="KW-1185">Reference proteome</keyword>
<dbReference type="EMBL" id="JABELV010000162">
    <property type="protein sequence ID" value="KAG7528975.1"/>
    <property type="molecule type" value="Genomic_DNA"/>
</dbReference>
<feature type="region of interest" description="Disordered" evidence="1">
    <location>
        <begin position="374"/>
        <end position="400"/>
    </location>
</feature>
<accession>A0A8K0NMT2</accession>
<evidence type="ECO:0000313" key="3">
    <source>
        <dbReference type="Proteomes" id="UP000812966"/>
    </source>
</evidence>
<name>A0A8K0NMT2_9TREE</name>
<proteinExistence type="predicted"/>
<feature type="compositionally biased region" description="Polar residues" evidence="1">
    <location>
        <begin position="381"/>
        <end position="399"/>
    </location>
</feature>
<comment type="caution">
    <text evidence="2">The sequence shown here is derived from an EMBL/GenBank/DDBJ whole genome shotgun (WGS) entry which is preliminary data.</text>
</comment>
<evidence type="ECO:0000256" key="1">
    <source>
        <dbReference type="SAM" id="MobiDB-lite"/>
    </source>
</evidence>
<reference evidence="2" key="1">
    <citation type="submission" date="2020-04" db="EMBL/GenBank/DDBJ databases">
        <title>Analysis of mating type loci in Filobasidium floriforme.</title>
        <authorList>
            <person name="Nowrousian M."/>
        </authorList>
    </citation>
    <scope>NUCLEOTIDE SEQUENCE</scope>
    <source>
        <strain evidence="2">CBS 6242</strain>
    </source>
</reference>
<organism evidence="2 3">
    <name type="scientific">Filobasidium floriforme</name>
    <dbReference type="NCBI Taxonomy" id="5210"/>
    <lineage>
        <taxon>Eukaryota</taxon>
        <taxon>Fungi</taxon>
        <taxon>Dikarya</taxon>
        <taxon>Basidiomycota</taxon>
        <taxon>Agaricomycotina</taxon>
        <taxon>Tremellomycetes</taxon>
        <taxon>Filobasidiales</taxon>
        <taxon>Filobasidiaceae</taxon>
        <taxon>Filobasidium</taxon>
    </lineage>
</organism>
<dbReference type="Proteomes" id="UP000812966">
    <property type="component" value="Unassembled WGS sequence"/>
</dbReference>
<protein>
    <submittedName>
        <fullName evidence="2">Uncharacterized protein</fullName>
    </submittedName>
</protein>
<gene>
    <name evidence="2" type="ORF">FFLO_05874</name>
</gene>
<evidence type="ECO:0000313" key="2">
    <source>
        <dbReference type="EMBL" id="KAG7528975.1"/>
    </source>
</evidence>